<comment type="caution">
    <text evidence="1">The sequence shown here is derived from an EMBL/GenBank/DDBJ whole genome shotgun (WGS) entry which is preliminary data.</text>
</comment>
<name>A0AAD3SXN4_NEPGR</name>
<dbReference type="Proteomes" id="UP001279734">
    <property type="component" value="Unassembled WGS sequence"/>
</dbReference>
<keyword evidence="2" id="KW-1185">Reference proteome</keyword>
<dbReference type="EMBL" id="BSYO01000019">
    <property type="protein sequence ID" value="GMH18619.1"/>
    <property type="molecule type" value="Genomic_DNA"/>
</dbReference>
<gene>
    <name evidence="1" type="ORF">Nepgr_020460</name>
</gene>
<reference evidence="1" key="1">
    <citation type="submission" date="2023-05" db="EMBL/GenBank/DDBJ databases">
        <title>Nepenthes gracilis genome sequencing.</title>
        <authorList>
            <person name="Fukushima K."/>
        </authorList>
    </citation>
    <scope>NUCLEOTIDE SEQUENCE</scope>
    <source>
        <strain evidence="1">SING2019-196</strain>
    </source>
</reference>
<proteinExistence type="predicted"/>
<organism evidence="1 2">
    <name type="scientific">Nepenthes gracilis</name>
    <name type="common">Slender pitcher plant</name>
    <dbReference type="NCBI Taxonomy" id="150966"/>
    <lineage>
        <taxon>Eukaryota</taxon>
        <taxon>Viridiplantae</taxon>
        <taxon>Streptophyta</taxon>
        <taxon>Embryophyta</taxon>
        <taxon>Tracheophyta</taxon>
        <taxon>Spermatophyta</taxon>
        <taxon>Magnoliopsida</taxon>
        <taxon>eudicotyledons</taxon>
        <taxon>Gunneridae</taxon>
        <taxon>Pentapetalae</taxon>
        <taxon>Caryophyllales</taxon>
        <taxon>Nepenthaceae</taxon>
        <taxon>Nepenthes</taxon>
    </lineage>
</organism>
<dbReference type="AlphaFoldDB" id="A0AAD3SXN4"/>
<evidence type="ECO:0000313" key="2">
    <source>
        <dbReference type="Proteomes" id="UP001279734"/>
    </source>
</evidence>
<protein>
    <submittedName>
        <fullName evidence="1">Uncharacterized protein</fullName>
    </submittedName>
</protein>
<evidence type="ECO:0000313" key="1">
    <source>
        <dbReference type="EMBL" id="GMH18619.1"/>
    </source>
</evidence>
<sequence length="307" mass="32901">MVQPAAKPLCDSHPLPFSLKPAIEVCEPISSPVVDAVAGVTSKGSPELLVSLHPPDSKAASLVKEPLHLEGQHLPICAVEILDDVSSGMPYEAAVGDAPTVVSSPSPHVVQRDLAPDGDSACRIASDVEQLWKQLMEIKDQRYLDLQLPNCTQAAHESVPDGSSSGCCPVAAIAVRMPSRLLWLGWGWCGSCARKGAVLDGCRHLSEDYAAHSYFGSRPAHDPVGCKINPRPMLLAIAWPVAGMVAESCCDEVSYPDEDLPKMLWTCSSCPTPVGCVRDPYALGPVPWCCSQLIDVDALHILWRLQN</sequence>
<accession>A0AAD3SXN4</accession>